<name>A0A182NXC0_9DIPT</name>
<dbReference type="VEuPathDB" id="VectorBase:ADIR014503"/>
<reference evidence="1" key="2">
    <citation type="submission" date="2020-05" db="UniProtKB">
        <authorList>
            <consortium name="EnsemblMetazoa"/>
        </authorList>
    </citation>
    <scope>IDENTIFICATION</scope>
    <source>
        <strain evidence="1">WRAIR2</strain>
    </source>
</reference>
<reference evidence="2" key="1">
    <citation type="submission" date="2013-03" db="EMBL/GenBank/DDBJ databases">
        <title>The Genome Sequence of Anopheles dirus WRAIR2.</title>
        <authorList>
            <consortium name="The Broad Institute Genomics Platform"/>
            <person name="Neafsey D.E."/>
            <person name="Walton C."/>
            <person name="Walker B."/>
            <person name="Young S.K."/>
            <person name="Zeng Q."/>
            <person name="Gargeya S."/>
            <person name="Fitzgerald M."/>
            <person name="Haas B."/>
            <person name="Abouelleil A."/>
            <person name="Allen A.W."/>
            <person name="Alvarado L."/>
            <person name="Arachchi H.M."/>
            <person name="Berlin A.M."/>
            <person name="Chapman S.B."/>
            <person name="Gainer-Dewar J."/>
            <person name="Goldberg J."/>
            <person name="Griggs A."/>
            <person name="Gujja S."/>
            <person name="Hansen M."/>
            <person name="Howarth C."/>
            <person name="Imamovic A."/>
            <person name="Ireland A."/>
            <person name="Larimer J."/>
            <person name="McCowan C."/>
            <person name="Murphy C."/>
            <person name="Pearson M."/>
            <person name="Poon T.W."/>
            <person name="Priest M."/>
            <person name="Roberts A."/>
            <person name="Saif S."/>
            <person name="Shea T."/>
            <person name="Sisk P."/>
            <person name="Sykes S."/>
            <person name="Wortman J."/>
            <person name="Nusbaum C."/>
            <person name="Birren B."/>
        </authorList>
    </citation>
    <scope>NUCLEOTIDE SEQUENCE [LARGE SCALE GENOMIC DNA]</scope>
    <source>
        <strain evidence="2">WRAIR2</strain>
    </source>
</reference>
<dbReference type="AlphaFoldDB" id="A0A182NXC0"/>
<sequence>MKIPMMNACLSAKVIRRLHGSRFRKGQFDP</sequence>
<accession>A0A182NXC0</accession>
<proteinExistence type="predicted"/>
<keyword evidence="2" id="KW-1185">Reference proteome</keyword>
<evidence type="ECO:0000313" key="1">
    <source>
        <dbReference type="EnsemblMetazoa" id="ADIR014503-PA"/>
    </source>
</evidence>
<dbReference type="Proteomes" id="UP000075884">
    <property type="component" value="Unassembled WGS sequence"/>
</dbReference>
<organism evidence="1 2">
    <name type="scientific">Anopheles dirus</name>
    <dbReference type="NCBI Taxonomy" id="7168"/>
    <lineage>
        <taxon>Eukaryota</taxon>
        <taxon>Metazoa</taxon>
        <taxon>Ecdysozoa</taxon>
        <taxon>Arthropoda</taxon>
        <taxon>Hexapoda</taxon>
        <taxon>Insecta</taxon>
        <taxon>Pterygota</taxon>
        <taxon>Neoptera</taxon>
        <taxon>Endopterygota</taxon>
        <taxon>Diptera</taxon>
        <taxon>Nematocera</taxon>
        <taxon>Culicoidea</taxon>
        <taxon>Culicidae</taxon>
        <taxon>Anophelinae</taxon>
        <taxon>Anopheles</taxon>
    </lineage>
</organism>
<dbReference type="EnsemblMetazoa" id="ADIR014503-RA">
    <property type="protein sequence ID" value="ADIR014503-PA"/>
    <property type="gene ID" value="ADIR014503"/>
</dbReference>
<evidence type="ECO:0000313" key="2">
    <source>
        <dbReference type="Proteomes" id="UP000075884"/>
    </source>
</evidence>
<protein>
    <submittedName>
        <fullName evidence="1">Uncharacterized protein</fullName>
    </submittedName>
</protein>